<feature type="domain" description="AB hydrolase-1" evidence="1">
    <location>
        <begin position="28"/>
        <end position="260"/>
    </location>
</feature>
<name>A0ABV5JGP6_9RHOB</name>
<evidence type="ECO:0000259" key="1">
    <source>
        <dbReference type="Pfam" id="PF00561"/>
    </source>
</evidence>
<organism evidence="2 3">
    <name type="scientific">Pseudohalocynthiibacter aestuariivivens</name>
    <dbReference type="NCBI Taxonomy" id="1591409"/>
    <lineage>
        <taxon>Bacteria</taxon>
        <taxon>Pseudomonadati</taxon>
        <taxon>Pseudomonadota</taxon>
        <taxon>Alphaproteobacteria</taxon>
        <taxon>Rhodobacterales</taxon>
        <taxon>Paracoccaceae</taxon>
        <taxon>Pseudohalocynthiibacter</taxon>
    </lineage>
</organism>
<dbReference type="Gene3D" id="3.40.50.1820">
    <property type="entry name" value="alpha/beta hydrolase"/>
    <property type="match status" value="1"/>
</dbReference>
<dbReference type="InterPro" id="IPR029058">
    <property type="entry name" value="AB_hydrolase_fold"/>
</dbReference>
<dbReference type="PANTHER" id="PTHR46438">
    <property type="entry name" value="ALPHA/BETA-HYDROLASES SUPERFAMILY PROTEIN"/>
    <property type="match status" value="1"/>
</dbReference>
<reference evidence="2 3" key="1">
    <citation type="submission" date="2024-09" db="EMBL/GenBank/DDBJ databases">
        <authorList>
            <person name="Sun Q."/>
            <person name="Mori K."/>
        </authorList>
    </citation>
    <scope>NUCLEOTIDE SEQUENCE [LARGE SCALE GENOMIC DNA]</scope>
    <source>
        <strain evidence="2 3">CECT 8726</strain>
    </source>
</reference>
<dbReference type="Proteomes" id="UP001589683">
    <property type="component" value="Unassembled WGS sequence"/>
</dbReference>
<keyword evidence="3" id="KW-1185">Reference proteome</keyword>
<proteinExistence type="predicted"/>
<dbReference type="GO" id="GO:0016787">
    <property type="term" value="F:hydrolase activity"/>
    <property type="evidence" value="ECO:0007669"/>
    <property type="project" value="UniProtKB-KW"/>
</dbReference>
<dbReference type="SUPFAM" id="SSF53474">
    <property type="entry name" value="alpha/beta-Hydrolases"/>
    <property type="match status" value="1"/>
</dbReference>
<evidence type="ECO:0000313" key="2">
    <source>
        <dbReference type="EMBL" id="MFB9231672.1"/>
    </source>
</evidence>
<dbReference type="RefSeq" id="WP_213890275.1">
    <property type="nucleotide sequence ID" value="NZ_JAGFNU010000009.1"/>
</dbReference>
<protein>
    <submittedName>
        <fullName evidence="2">Alpha/beta fold hydrolase</fullName>
    </submittedName>
</protein>
<dbReference type="PANTHER" id="PTHR46438:SF11">
    <property type="entry name" value="LIPASE-RELATED"/>
    <property type="match status" value="1"/>
</dbReference>
<dbReference type="PRINTS" id="PR00111">
    <property type="entry name" value="ABHYDROLASE"/>
</dbReference>
<keyword evidence="2" id="KW-0378">Hydrolase</keyword>
<accession>A0ABV5JGP6</accession>
<evidence type="ECO:0000313" key="3">
    <source>
        <dbReference type="Proteomes" id="UP001589683"/>
    </source>
</evidence>
<gene>
    <name evidence="2" type="ORF">ACFFUT_07725</name>
</gene>
<dbReference type="InterPro" id="IPR000073">
    <property type="entry name" value="AB_hydrolase_1"/>
</dbReference>
<comment type="caution">
    <text evidence="2">The sequence shown here is derived from an EMBL/GenBank/DDBJ whole genome shotgun (WGS) entry which is preliminary data.</text>
</comment>
<sequence length="277" mass="31243">MTKFDLTQQFESTSGSIAHDVFGTGPDVVLVHGTPVSSVIWHGVIKRLQHRYRFHLLDLPGYGASAKFEGQEVRLRSFARVLAEWLAAKNLSHPVLVGHDFGGATVMGAHLIEKADVKAICVSDGVVLSPWGTPFSRHVKENEETFANVPEYIHRAVLAAHLNTAVSHNLNSEVLDRLIAPWLGNEGQRAYYRQVGQYDYKYTEQLEQLYSSVTVPTTVFWGEEDRWVDRSEGERFAQMLPDTILRTLPDSGHFVMLDAPGLFSRYLDEWLSTVFQE</sequence>
<dbReference type="Pfam" id="PF00561">
    <property type="entry name" value="Abhydrolase_1"/>
    <property type="match status" value="1"/>
</dbReference>
<dbReference type="EMBL" id="JBHMEA010000024">
    <property type="protein sequence ID" value="MFB9231672.1"/>
    <property type="molecule type" value="Genomic_DNA"/>
</dbReference>